<dbReference type="InterPro" id="IPR029030">
    <property type="entry name" value="Caspase-like_dom_sf"/>
</dbReference>
<dbReference type="Pfam" id="PF01364">
    <property type="entry name" value="Peptidase_C25"/>
    <property type="match status" value="1"/>
</dbReference>
<feature type="chain" id="PRO_5040934076" evidence="2">
    <location>
        <begin position="23"/>
        <end position="1304"/>
    </location>
</feature>
<dbReference type="CDD" id="cd02258">
    <property type="entry name" value="Peptidase_C25_N"/>
    <property type="match status" value="1"/>
</dbReference>
<protein>
    <submittedName>
        <fullName evidence="4">Type IX secretion system sortase PorU</fullName>
    </submittedName>
</protein>
<feature type="signal peptide" evidence="2">
    <location>
        <begin position="1"/>
        <end position="22"/>
    </location>
</feature>
<accession>A0A9X2L219</accession>
<dbReference type="SUPFAM" id="SSF52129">
    <property type="entry name" value="Caspase-like"/>
    <property type="match status" value="1"/>
</dbReference>
<comment type="caution">
    <text evidence="4">The sequence shown here is derived from an EMBL/GenBank/DDBJ whole genome shotgun (WGS) entry which is preliminary data.</text>
</comment>
<evidence type="ECO:0000313" key="5">
    <source>
        <dbReference type="Proteomes" id="UP001139125"/>
    </source>
</evidence>
<dbReference type="Proteomes" id="UP001139125">
    <property type="component" value="Unassembled WGS sequence"/>
</dbReference>
<organism evidence="4 5">
    <name type="scientific">Gracilimonas sediminicola</name>
    <dbReference type="NCBI Taxonomy" id="2952158"/>
    <lineage>
        <taxon>Bacteria</taxon>
        <taxon>Pseudomonadati</taxon>
        <taxon>Balneolota</taxon>
        <taxon>Balneolia</taxon>
        <taxon>Balneolales</taxon>
        <taxon>Balneolaceae</taxon>
        <taxon>Gracilimonas</taxon>
    </lineage>
</organism>
<evidence type="ECO:0000256" key="2">
    <source>
        <dbReference type="SAM" id="SignalP"/>
    </source>
</evidence>
<dbReference type="InterPro" id="IPR001769">
    <property type="entry name" value="Gingipain"/>
</dbReference>
<dbReference type="RefSeq" id="WP_255132876.1">
    <property type="nucleotide sequence ID" value="NZ_JANDBC010000001.1"/>
</dbReference>
<evidence type="ECO:0000313" key="4">
    <source>
        <dbReference type="EMBL" id="MCP9290628.1"/>
    </source>
</evidence>
<dbReference type="GO" id="GO:0006508">
    <property type="term" value="P:proteolysis"/>
    <property type="evidence" value="ECO:0007669"/>
    <property type="project" value="InterPro"/>
</dbReference>
<dbReference type="Gene3D" id="3.40.50.1460">
    <property type="match status" value="1"/>
</dbReference>
<dbReference type="Gene3D" id="3.40.50.10390">
    <property type="entry name" value="Gingipain r, domain 1"/>
    <property type="match status" value="1"/>
</dbReference>
<dbReference type="InterPro" id="IPR029031">
    <property type="entry name" value="Gingipain_N_sf"/>
</dbReference>
<proteinExistence type="predicted"/>
<evidence type="ECO:0000259" key="3">
    <source>
        <dbReference type="Pfam" id="PF01364"/>
    </source>
</evidence>
<evidence type="ECO:0000256" key="1">
    <source>
        <dbReference type="ARBA" id="ARBA00022729"/>
    </source>
</evidence>
<keyword evidence="1 2" id="KW-0732">Signal</keyword>
<dbReference type="NCBIfam" id="NF033707">
    <property type="entry name" value="T9SS_sortase"/>
    <property type="match status" value="1"/>
</dbReference>
<name>A0A9X2L219_9BACT</name>
<keyword evidence="5" id="KW-1185">Reference proteome</keyword>
<reference evidence="4" key="1">
    <citation type="submission" date="2022-06" db="EMBL/GenBank/DDBJ databases">
        <title>Gracilimonas sp. CAU 1638 isolated from sea sediment.</title>
        <authorList>
            <person name="Kim W."/>
        </authorList>
    </citation>
    <scope>NUCLEOTIDE SEQUENCE</scope>
    <source>
        <strain evidence="4">CAU 1638</strain>
    </source>
</reference>
<dbReference type="GO" id="GO:0008234">
    <property type="term" value="F:cysteine-type peptidase activity"/>
    <property type="evidence" value="ECO:0007669"/>
    <property type="project" value="InterPro"/>
</dbReference>
<dbReference type="EMBL" id="JANDBC010000001">
    <property type="protein sequence ID" value="MCP9290628.1"/>
    <property type="molecule type" value="Genomic_DNA"/>
</dbReference>
<sequence>MLNKLLYISGLLCLLIAEVANAQQLKVVAETDSFTDYEFSNEKLEILSPYGLMVPVSGNTPRYQVLEQAVSTINREISPEQATVLALSDNSKPLIEISEPGIQRGQKVSALSINIARYGESGTKVLRKFRIRVYKDGDTRLPQLTAAKQNNSSLFDEGTWYKIPITKNGIYALDATYLEDLGIEVSAIDPRNIQLWGTGGYQLPEANDQPRPELTQIPVIVEGQNDGTFNANDRVIFYGNSPHQILRDSIDFEHRLHPYSNQSFVFLTVSDAPGDRLAAVNTNLSPSRTITSFHDFSWKDEELYKTEESIKSGRHWFGRRFDASSNGTSIPVFADTLAGIIPNEPITVEGQFINRSTNSANFEVSVNNQQIETVNIRAISCLSSCGSCYNCSSGDSGVEGSFKTSFTPSIQDGIIEAEATYNHSESSSRGFLDWFRVVVRRELQAQNNHLYFYSPADGSSSELAQYRLSGFDNQPVILDVSNVTQPKLLSSTGSNGNYSFNYYSGDDLRFVAQSSFFEPAMGTLVAPQNLKGITDYPDYIIVTSEEFREYAEDLGNYRAQKDGLNPVIVTQEQILNEFSGGVVDPSAIRDYTKFLYDRALNNGQEPPKYLLLFGDTTFDYKNIISNGFQNYIVTYQSDESLNRIQSFATDDFFGFLDDNEGDLTGGQTSNSHYLDIGLGRISAQTRSEAAIAVQKIKTYEDPANTGSWQNLLTFAADDDFPDSGDRDIHVVNADETAQRMNFIEPGLRIKKVYEFAYPVEITGSGRKIPGATDAFISSFNEGTLVMNYSGHGNEQTLSDEELFLSNYIPNLTNRDQLAVLVTATCQFGRYDDIDAQSGAEQLLFAENGGIVGAFTTTRVVFTSFTISAGNNFGLNVALSQRMVERNPDGSPLRLGDIYMRTKNSSIGSSTVVASRNSKKFILIGDPATKFRLPEQQADLTSINGYTETGEDTTLTIKALDQVNLAGQIKDLQGNPLPNYSGEAVITVMDAPRNVPLPSDREWVAQDNCRLSGCDYESENDILFKGKAAITNGEFTSSFIVPKDISFSDNTGRIIFFANSNGQTAGGSYTKVRFNGVNENAVDDGSGPQMDVFLNDERFVNGNLVNSSPTLIIELEDQSGINTTGTGVGHEIIATIDTEPQQSFVLNDFYEGSLNDFTRGRIEYPLDQLPEGSYTLKVRAWDVHNNPSEEEVFFEVASSEELTVRNVFNFPNPMNNATRFSFEHNQPGNPLDVSVRIYTLSGKPVQHIEQSLITTSSYASISWDGRDRDYDRLGNGTYIYVLRVATNTPKGRQTAEQVEKLVIIR</sequence>
<feature type="domain" description="Gingipain" evidence="3">
    <location>
        <begin position="539"/>
        <end position="929"/>
    </location>
</feature>
<dbReference type="Gene3D" id="2.60.40.4070">
    <property type="match status" value="1"/>
</dbReference>
<gene>
    <name evidence="4" type="primary">porU</name>
    <name evidence="4" type="ORF">NM125_03405</name>
</gene>